<name>A0ABV2CVP0_9RHOO</name>
<dbReference type="PROSITE" id="PS51257">
    <property type="entry name" value="PROKAR_LIPOPROTEIN"/>
    <property type="match status" value="1"/>
</dbReference>
<proteinExistence type="predicted"/>
<evidence type="ECO:0000313" key="3">
    <source>
        <dbReference type="Proteomes" id="UP001548590"/>
    </source>
</evidence>
<gene>
    <name evidence="2" type="ORF">ABVT11_19305</name>
</gene>
<sequence length="330" mass="35758">MQGLREALGLACLLCVLAACSPFSSEPYTTSTEPAALMALVRPGWQAAGPESMILRTLRGADASAPAETERRSLQPVLIAPLSTTRLLLIVAGTPADAGGSRETGSSTPASLDAYWFGKRGNRWYRIGEHEDFTRTGANGLPGELRTTALDARRKALVIENGSCRLGRCARWLNLFAIGIADMQPLLPNGEPVQLGAETDSPGERCRAMLRMRPGSHGRMALDEFSPRAGCHAITGRWYLESRNDAPDRLTINLSGTRVTARRVVVEPDEEEVDRRIEEAIARGGECCAPPPPVREEYLATVNTVNSQIVYRYADGHYEALSGSFPLPAL</sequence>
<keyword evidence="3" id="KW-1185">Reference proteome</keyword>
<protein>
    <recommendedName>
        <fullName evidence="4">Lipoprotein</fullName>
    </recommendedName>
</protein>
<evidence type="ECO:0000313" key="2">
    <source>
        <dbReference type="EMBL" id="MET1491996.1"/>
    </source>
</evidence>
<reference evidence="2 3" key="1">
    <citation type="submission" date="2024-07" db="EMBL/GenBank/DDBJ databases">
        <title>Uliginosibacterium paludis KCTC:42655.</title>
        <authorList>
            <person name="Kim M.K."/>
        </authorList>
    </citation>
    <scope>NUCLEOTIDE SEQUENCE [LARGE SCALE GENOMIC DNA]</scope>
    <source>
        <strain evidence="2 3">KCTC 42655</strain>
    </source>
</reference>
<dbReference type="Proteomes" id="UP001548590">
    <property type="component" value="Unassembled WGS sequence"/>
</dbReference>
<dbReference type="EMBL" id="JBEWLZ010000018">
    <property type="protein sequence ID" value="MET1491996.1"/>
    <property type="molecule type" value="Genomic_DNA"/>
</dbReference>
<dbReference type="RefSeq" id="WP_345930171.1">
    <property type="nucleotide sequence ID" value="NZ_JBDIVF010000015.1"/>
</dbReference>
<keyword evidence="1" id="KW-0732">Signal</keyword>
<feature type="signal peptide" evidence="1">
    <location>
        <begin position="1"/>
        <end position="25"/>
    </location>
</feature>
<feature type="chain" id="PRO_5046199864" description="Lipoprotein" evidence="1">
    <location>
        <begin position="26"/>
        <end position="330"/>
    </location>
</feature>
<comment type="caution">
    <text evidence="2">The sequence shown here is derived from an EMBL/GenBank/DDBJ whole genome shotgun (WGS) entry which is preliminary data.</text>
</comment>
<evidence type="ECO:0000256" key="1">
    <source>
        <dbReference type="SAM" id="SignalP"/>
    </source>
</evidence>
<organism evidence="2 3">
    <name type="scientific">Uliginosibacterium paludis</name>
    <dbReference type="NCBI Taxonomy" id="1615952"/>
    <lineage>
        <taxon>Bacteria</taxon>
        <taxon>Pseudomonadati</taxon>
        <taxon>Pseudomonadota</taxon>
        <taxon>Betaproteobacteria</taxon>
        <taxon>Rhodocyclales</taxon>
        <taxon>Zoogloeaceae</taxon>
        <taxon>Uliginosibacterium</taxon>
    </lineage>
</organism>
<accession>A0ABV2CVP0</accession>
<evidence type="ECO:0008006" key="4">
    <source>
        <dbReference type="Google" id="ProtNLM"/>
    </source>
</evidence>